<gene>
    <name evidence="6" type="ORF">NQ318_005194</name>
</gene>
<accession>A0AAV8YEW3</accession>
<comment type="subcellular location">
    <subcellularLocation>
        <location evidence="1">Secreted</location>
    </subcellularLocation>
</comment>
<reference evidence="6" key="1">
    <citation type="journal article" date="2023" name="Insect Mol. Biol.">
        <title>Genome sequencing provides insights into the evolution of gene families encoding plant cell wall-degrading enzymes in longhorned beetles.</title>
        <authorList>
            <person name="Shin N.R."/>
            <person name="Okamura Y."/>
            <person name="Kirsch R."/>
            <person name="Pauchet Y."/>
        </authorList>
    </citation>
    <scope>NUCLEOTIDE SEQUENCE</scope>
    <source>
        <strain evidence="6">AMC_N1</strain>
    </source>
</reference>
<evidence type="ECO:0000256" key="3">
    <source>
        <dbReference type="ARBA" id="ARBA00022525"/>
    </source>
</evidence>
<dbReference type="Pfam" id="PF00151">
    <property type="entry name" value="Lipase"/>
    <property type="match status" value="1"/>
</dbReference>
<dbReference type="GO" id="GO:0016042">
    <property type="term" value="P:lipid catabolic process"/>
    <property type="evidence" value="ECO:0007669"/>
    <property type="project" value="TreeGrafter"/>
</dbReference>
<dbReference type="InterPro" id="IPR000734">
    <property type="entry name" value="TAG_lipase"/>
</dbReference>
<organism evidence="6 7">
    <name type="scientific">Aromia moschata</name>
    <dbReference type="NCBI Taxonomy" id="1265417"/>
    <lineage>
        <taxon>Eukaryota</taxon>
        <taxon>Metazoa</taxon>
        <taxon>Ecdysozoa</taxon>
        <taxon>Arthropoda</taxon>
        <taxon>Hexapoda</taxon>
        <taxon>Insecta</taxon>
        <taxon>Pterygota</taxon>
        <taxon>Neoptera</taxon>
        <taxon>Endopterygota</taxon>
        <taxon>Coleoptera</taxon>
        <taxon>Polyphaga</taxon>
        <taxon>Cucujiformia</taxon>
        <taxon>Chrysomeloidea</taxon>
        <taxon>Cerambycidae</taxon>
        <taxon>Cerambycinae</taxon>
        <taxon>Callichromatini</taxon>
        <taxon>Aromia</taxon>
    </lineage>
</organism>
<dbReference type="AlphaFoldDB" id="A0AAV8YEW3"/>
<dbReference type="InterPro" id="IPR013818">
    <property type="entry name" value="Lipase"/>
</dbReference>
<dbReference type="PANTHER" id="PTHR11610">
    <property type="entry name" value="LIPASE"/>
    <property type="match status" value="1"/>
</dbReference>
<evidence type="ECO:0000256" key="4">
    <source>
        <dbReference type="RuleBase" id="RU004262"/>
    </source>
</evidence>
<dbReference type="SUPFAM" id="SSF53474">
    <property type="entry name" value="alpha/beta-Hydrolases"/>
    <property type="match status" value="1"/>
</dbReference>
<keyword evidence="3" id="KW-0964">Secreted</keyword>
<feature type="domain" description="Lipase" evidence="5">
    <location>
        <begin position="36"/>
        <end position="210"/>
    </location>
</feature>
<dbReference type="GO" id="GO:0005615">
    <property type="term" value="C:extracellular space"/>
    <property type="evidence" value="ECO:0007669"/>
    <property type="project" value="TreeGrafter"/>
</dbReference>
<dbReference type="InterPro" id="IPR029058">
    <property type="entry name" value="AB_hydrolase_fold"/>
</dbReference>
<evidence type="ECO:0000256" key="1">
    <source>
        <dbReference type="ARBA" id="ARBA00004613"/>
    </source>
</evidence>
<dbReference type="EMBL" id="JAPWTK010000125">
    <property type="protein sequence ID" value="KAJ8949020.1"/>
    <property type="molecule type" value="Genomic_DNA"/>
</dbReference>
<proteinExistence type="inferred from homology"/>
<evidence type="ECO:0000256" key="2">
    <source>
        <dbReference type="ARBA" id="ARBA00010701"/>
    </source>
</evidence>
<comment type="similarity">
    <text evidence="2 4">Belongs to the AB hydrolase superfamily. Lipase family.</text>
</comment>
<evidence type="ECO:0000313" key="7">
    <source>
        <dbReference type="Proteomes" id="UP001162162"/>
    </source>
</evidence>
<comment type="caution">
    <text evidence="6">The sequence shown here is derived from an EMBL/GenBank/DDBJ whole genome shotgun (WGS) entry which is preliminary data.</text>
</comment>
<dbReference type="GO" id="GO:0016298">
    <property type="term" value="F:lipase activity"/>
    <property type="evidence" value="ECO:0007669"/>
    <property type="project" value="InterPro"/>
</dbReference>
<dbReference type="Gene3D" id="3.40.50.1820">
    <property type="entry name" value="alpha/beta hydrolase"/>
    <property type="match status" value="1"/>
</dbReference>
<dbReference type="Proteomes" id="UP001162162">
    <property type="component" value="Unassembled WGS sequence"/>
</dbReference>
<dbReference type="PANTHER" id="PTHR11610:SF173">
    <property type="entry name" value="LIPASE DOMAIN-CONTAINING PROTEIN-RELATED"/>
    <property type="match status" value="1"/>
</dbReference>
<name>A0AAV8YEW3_9CUCU</name>
<evidence type="ECO:0000259" key="5">
    <source>
        <dbReference type="Pfam" id="PF00151"/>
    </source>
</evidence>
<sequence>MHIQKKSNFESKVDCEDLQPTFKYVTSYNRDGRFMTAADIERTSVNVLKPIIFIIDGFTDEDKRGDLWSKDLRDAYLEKFVHNVFIVDWNLPSPPDSASINEARSAGAIVADFIETIFIKTGEAYLEIHLVGVSLGYDVAVSAARRLSASSRRINRITGLDPSYYLIKNGTGSEGPSTENSDFVDVVHSNLSRVDETKQIAQVDFYLDGVGDDCDNSTCGISNLCVLFARSVNTKDIKARKCDNLEDFRKGACDNKEEVVFGENVAKTANGKYFVKY</sequence>
<protein>
    <recommendedName>
        <fullName evidence="5">Lipase domain-containing protein</fullName>
    </recommendedName>
</protein>
<keyword evidence="7" id="KW-1185">Reference proteome</keyword>
<dbReference type="GO" id="GO:0017171">
    <property type="term" value="F:serine hydrolase activity"/>
    <property type="evidence" value="ECO:0007669"/>
    <property type="project" value="TreeGrafter"/>
</dbReference>
<evidence type="ECO:0000313" key="6">
    <source>
        <dbReference type="EMBL" id="KAJ8949020.1"/>
    </source>
</evidence>